<evidence type="ECO:0000256" key="2">
    <source>
        <dbReference type="ARBA" id="ARBA00023026"/>
    </source>
</evidence>
<dbReference type="SMART" id="SM00257">
    <property type="entry name" value="LysM"/>
    <property type="match status" value="2"/>
</dbReference>
<dbReference type="GO" id="GO:0008061">
    <property type="term" value="F:chitin binding"/>
    <property type="evidence" value="ECO:0007669"/>
    <property type="project" value="UniProtKB-KW"/>
</dbReference>
<dbReference type="InterPro" id="IPR036779">
    <property type="entry name" value="LysM_dom_sf"/>
</dbReference>
<evidence type="ECO:0000313" key="5">
    <source>
        <dbReference type="EMBL" id="KAJ3749278.1"/>
    </source>
</evidence>
<feature type="domain" description="LysM" evidence="4">
    <location>
        <begin position="41"/>
        <end position="85"/>
    </location>
</feature>
<dbReference type="Gene3D" id="3.10.350.10">
    <property type="entry name" value="LysM domain"/>
    <property type="match status" value="2"/>
</dbReference>
<keyword evidence="1" id="KW-0147">Chitin-binding</keyword>
<dbReference type="EMBL" id="JANVFU010000002">
    <property type="protein sequence ID" value="KAJ3749278.1"/>
    <property type="molecule type" value="Genomic_DNA"/>
</dbReference>
<feature type="signal peptide" evidence="3">
    <location>
        <begin position="1"/>
        <end position="22"/>
    </location>
</feature>
<feature type="domain" description="LysM" evidence="4">
    <location>
        <begin position="90"/>
        <end position="136"/>
    </location>
</feature>
<evidence type="ECO:0000256" key="3">
    <source>
        <dbReference type="SAM" id="SignalP"/>
    </source>
</evidence>
<organism evidence="5 6">
    <name type="scientific">Lentinula detonsa</name>
    <dbReference type="NCBI Taxonomy" id="2804962"/>
    <lineage>
        <taxon>Eukaryota</taxon>
        <taxon>Fungi</taxon>
        <taxon>Dikarya</taxon>
        <taxon>Basidiomycota</taxon>
        <taxon>Agaricomycotina</taxon>
        <taxon>Agaricomycetes</taxon>
        <taxon>Agaricomycetidae</taxon>
        <taxon>Agaricales</taxon>
        <taxon>Marasmiineae</taxon>
        <taxon>Omphalotaceae</taxon>
        <taxon>Lentinula</taxon>
    </lineage>
</organism>
<keyword evidence="2" id="KW-0843">Virulence</keyword>
<dbReference type="CDD" id="cd00118">
    <property type="entry name" value="LysM"/>
    <property type="match status" value="1"/>
</dbReference>
<proteinExistence type="predicted"/>
<comment type="caution">
    <text evidence="5">The sequence shown here is derived from an EMBL/GenBank/DDBJ whole genome shotgun (WGS) entry which is preliminary data.</text>
</comment>
<dbReference type="PANTHER" id="PTHR34997">
    <property type="entry name" value="AM15"/>
    <property type="match status" value="1"/>
</dbReference>
<gene>
    <name evidence="5" type="ORF">DFH05DRAFT_1520890</name>
</gene>
<keyword evidence="3" id="KW-0732">Signal</keyword>
<protein>
    <recommendedName>
        <fullName evidence="4">LysM domain-containing protein</fullName>
    </recommendedName>
</protein>
<dbReference type="Proteomes" id="UP001142393">
    <property type="component" value="Unassembled WGS sequence"/>
</dbReference>
<dbReference type="PANTHER" id="PTHR34997:SF1">
    <property type="entry name" value="PEPTIDOGLYCAN-BINDING LYSIN DOMAIN"/>
    <property type="match status" value="1"/>
</dbReference>
<evidence type="ECO:0000313" key="6">
    <source>
        <dbReference type="Proteomes" id="UP001142393"/>
    </source>
</evidence>
<dbReference type="SUPFAM" id="SSF54106">
    <property type="entry name" value="LysM domain"/>
    <property type="match status" value="2"/>
</dbReference>
<sequence length="145" mass="14872">MFARFSLFAIVTALGAIGFSWAQTDPATCSNGNIVITVPTTSTSFPTGVTCQEIATVFKISLSELESANAGVDCSNLAAGSMLCIPLTCSVYKVQAGDTCALIATKNGISLAAFQLSNPQIDDLCNNLTVGENVCVPKPSPASSA</sequence>
<dbReference type="AlphaFoldDB" id="A0A9W8U216"/>
<keyword evidence="6" id="KW-1185">Reference proteome</keyword>
<evidence type="ECO:0000259" key="4">
    <source>
        <dbReference type="PROSITE" id="PS51782"/>
    </source>
</evidence>
<evidence type="ECO:0000256" key="1">
    <source>
        <dbReference type="ARBA" id="ARBA00022669"/>
    </source>
</evidence>
<feature type="chain" id="PRO_5040763390" description="LysM domain-containing protein" evidence="3">
    <location>
        <begin position="23"/>
        <end position="145"/>
    </location>
</feature>
<dbReference type="InterPro" id="IPR018392">
    <property type="entry name" value="LysM"/>
</dbReference>
<dbReference type="Pfam" id="PF01476">
    <property type="entry name" value="LysM"/>
    <property type="match status" value="2"/>
</dbReference>
<dbReference type="InterPro" id="IPR052210">
    <property type="entry name" value="LysM1-like"/>
</dbReference>
<reference evidence="5 6" key="1">
    <citation type="journal article" date="2023" name="Proc. Natl. Acad. Sci. U.S.A.">
        <title>A global phylogenomic analysis of the shiitake genus Lentinula.</title>
        <authorList>
            <person name="Sierra-Patev S."/>
            <person name="Min B."/>
            <person name="Naranjo-Ortiz M."/>
            <person name="Looney B."/>
            <person name="Konkel Z."/>
            <person name="Slot J.C."/>
            <person name="Sakamoto Y."/>
            <person name="Steenwyk J.L."/>
            <person name="Rokas A."/>
            <person name="Carro J."/>
            <person name="Camarero S."/>
            <person name="Ferreira P."/>
            <person name="Molpeceres G."/>
            <person name="Ruiz-Duenas F.J."/>
            <person name="Serrano A."/>
            <person name="Henrissat B."/>
            <person name="Drula E."/>
            <person name="Hughes K.W."/>
            <person name="Mata J.L."/>
            <person name="Ishikawa N.K."/>
            <person name="Vargas-Isla R."/>
            <person name="Ushijima S."/>
            <person name="Smith C.A."/>
            <person name="Donoghue J."/>
            <person name="Ahrendt S."/>
            <person name="Andreopoulos W."/>
            <person name="He G."/>
            <person name="LaButti K."/>
            <person name="Lipzen A."/>
            <person name="Ng V."/>
            <person name="Riley R."/>
            <person name="Sandor L."/>
            <person name="Barry K."/>
            <person name="Martinez A.T."/>
            <person name="Xiao Y."/>
            <person name="Gibbons J.G."/>
            <person name="Terashima K."/>
            <person name="Grigoriev I.V."/>
            <person name="Hibbett D."/>
        </authorList>
    </citation>
    <scope>NUCLEOTIDE SEQUENCE [LARGE SCALE GENOMIC DNA]</scope>
    <source>
        <strain evidence="5 6">TFB7810</strain>
    </source>
</reference>
<name>A0A9W8U216_9AGAR</name>
<dbReference type="PROSITE" id="PS51782">
    <property type="entry name" value="LYSM"/>
    <property type="match status" value="2"/>
</dbReference>
<accession>A0A9W8U216</accession>